<comment type="caution">
    <text evidence="3">The sequence shown here is derived from an EMBL/GenBank/DDBJ whole genome shotgun (WGS) entry which is preliminary data.</text>
</comment>
<accession>A0ABR1RND5</accession>
<feature type="transmembrane region" description="Helical" evidence="2">
    <location>
        <begin position="228"/>
        <end position="247"/>
    </location>
</feature>
<gene>
    <name evidence="3" type="ORF">PG991_008883</name>
</gene>
<sequence>MNSFASTTTSLGRPSGTFVPQPRTIPNPNSLGPLPRPSVDEPAWKPLYETRKKKKKKKRSEPRLWRCHEQRARCSQVETDDLQAEPAQQPLDSPAVRQQILAHDSAISRASDDFEDESISPAWEYEIKFMYLTLRRIHADNGFPAFVKSCSLFVWRTQCWLLQLRMYRSSCWIVQSMAFVLWWVCTVLANIVFSIGMLFLCAGYCLRGLPSVAREVRKNDEIRCLMGSIFRGLLSCYIVCWALVYAAQSILA</sequence>
<reference evidence="3 4" key="1">
    <citation type="submission" date="2023-01" db="EMBL/GenBank/DDBJ databases">
        <title>Analysis of 21 Apiospora genomes using comparative genomics revels a genus with tremendous synthesis potential of carbohydrate active enzymes and secondary metabolites.</title>
        <authorList>
            <person name="Sorensen T."/>
        </authorList>
    </citation>
    <scope>NUCLEOTIDE SEQUENCE [LARGE SCALE GENOMIC DNA]</scope>
    <source>
        <strain evidence="3 4">CBS 20057</strain>
    </source>
</reference>
<keyword evidence="2" id="KW-0472">Membrane</keyword>
<feature type="compositionally biased region" description="Basic residues" evidence="1">
    <location>
        <begin position="51"/>
        <end position="60"/>
    </location>
</feature>
<keyword evidence="2" id="KW-0812">Transmembrane</keyword>
<protein>
    <recommendedName>
        <fullName evidence="5">PRA1 family protein</fullName>
    </recommendedName>
</protein>
<keyword evidence="4" id="KW-1185">Reference proteome</keyword>
<feature type="region of interest" description="Disordered" evidence="1">
    <location>
        <begin position="1"/>
        <end position="63"/>
    </location>
</feature>
<evidence type="ECO:0000313" key="4">
    <source>
        <dbReference type="Proteomes" id="UP001396898"/>
    </source>
</evidence>
<evidence type="ECO:0000313" key="3">
    <source>
        <dbReference type="EMBL" id="KAK8015995.1"/>
    </source>
</evidence>
<feature type="compositionally biased region" description="Polar residues" evidence="1">
    <location>
        <begin position="1"/>
        <end position="12"/>
    </location>
</feature>
<evidence type="ECO:0000256" key="2">
    <source>
        <dbReference type="SAM" id="Phobius"/>
    </source>
</evidence>
<evidence type="ECO:0000256" key="1">
    <source>
        <dbReference type="SAM" id="MobiDB-lite"/>
    </source>
</evidence>
<organism evidence="3 4">
    <name type="scientific">Apiospora marii</name>
    <dbReference type="NCBI Taxonomy" id="335849"/>
    <lineage>
        <taxon>Eukaryota</taxon>
        <taxon>Fungi</taxon>
        <taxon>Dikarya</taxon>
        <taxon>Ascomycota</taxon>
        <taxon>Pezizomycotina</taxon>
        <taxon>Sordariomycetes</taxon>
        <taxon>Xylariomycetidae</taxon>
        <taxon>Amphisphaeriales</taxon>
        <taxon>Apiosporaceae</taxon>
        <taxon>Apiospora</taxon>
    </lineage>
</organism>
<keyword evidence="2" id="KW-1133">Transmembrane helix</keyword>
<name>A0ABR1RND5_9PEZI</name>
<feature type="transmembrane region" description="Helical" evidence="2">
    <location>
        <begin position="180"/>
        <end position="207"/>
    </location>
</feature>
<dbReference type="EMBL" id="JAQQWI010000012">
    <property type="protein sequence ID" value="KAK8015995.1"/>
    <property type="molecule type" value="Genomic_DNA"/>
</dbReference>
<proteinExistence type="predicted"/>
<dbReference type="Proteomes" id="UP001396898">
    <property type="component" value="Unassembled WGS sequence"/>
</dbReference>
<evidence type="ECO:0008006" key="5">
    <source>
        <dbReference type="Google" id="ProtNLM"/>
    </source>
</evidence>